<reference evidence="2" key="1">
    <citation type="submission" date="2021-02" db="EMBL/GenBank/DDBJ databases">
        <authorList>
            <person name="Nowell W R."/>
        </authorList>
    </citation>
    <scope>NUCLEOTIDE SEQUENCE</scope>
</reference>
<evidence type="ECO:0000313" key="3">
    <source>
        <dbReference type="EMBL" id="CAF4146888.1"/>
    </source>
</evidence>
<comment type="caution">
    <text evidence="2">The sequence shown here is derived from an EMBL/GenBank/DDBJ whole genome shotgun (WGS) entry which is preliminary data.</text>
</comment>
<feature type="compositionally biased region" description="Basic and acidic residues" evidence="1">
    <location>
        <begin position="94"/>
        <end position="103"/>
    </location>
</feature>
<dbReference type="EMBL" id="CAJOBC010042032">
    <property type="protein sequence ID" value="CAF4146888.1"/>
    <property type="molecule type" value="Genomic_DNA"/>
</dbReference>
<protein>
    <submittedName>
        <fullName evidence="2">Uncharacterized protein</fullName>
    </submittedName>
</protein>
<accession>A0A815EBD3</accession>
<gene>
    <name evidence="2" type="ORF">GPM918_LOCUS28957</name>
    <name evidence="3" type="ORF">SRO942_LOCUS29496</name>
</gene>
<evidence type="ECO:0000256" key="1">
    <source>
        <dbReference type="SAM" id="MobiDB-lite"/>
    </source>
</evidence>
<dbReference type="EMBL" id="CAJNOQ010012895">
    <property type="protein sequence ID" value="CAF1310243.1"/>
    <property type="molecule type" value="Genomic_DNA"/>
</dbReference>
<name>A0A815EBD3_9BILA</name>
<keyword evidence="4" id="KW-1185">Reference proteome</keyword>
<dbReference type="AlphaFoldDB" id="A0A815EBD3"/>
<dbReference type="Proteomes" id="UP000663829">
    <property type="component" value="Unassembled WGS sequence"/>
</dbReference>
<feature type="region of interest" description="Disordered" evidence="1">
    <location>
        <begin position="82"/>
        <end position="103"/>
    </location>
</feature>
<evidence type="ECO:0000313" key="4">
    <source>
        <dbReference type="Proteomes" id="UP000663829"/>
    </source>
</evidence>
<evidence type="ECO:0000313" key="2">
    <source>
        <dbReference type="EMBL" id="CAF1310243.1"/>
    </source>
</evidence>
<sequence length="103" mass="12034">MSHKSWIFETLRKSSTDLDTIVEQDELTKFRIEYTSGAVKYTYRSASHKKFPSCAMHIQAKQLSMTDVDTFEISKFGKHDHEKRALTTRSPSPIREDIKTYDE</sequence>
<dbReference type="Proteomes" id="UP000681722">
    <property type="component" value="Unassembled WGS sequence"/>
</dbReference>
<proteinExistence type="predicted"/>
<organism evidence="2 4">
    <name type="scientific">Didymodactylos carnosus</name>
    <dbReference type="NCBI Taxonomy" id="1234261"/>
    <lineage>
        <taxon>Eukaryota</taxon>
        <taxon>Metazoa</taxon>
        <taxon>Spiralia</taxon>
        <taxon>Gnathifera</taxon>
        <taxon>Rotifera</taxon>
        <taxon>Eurotatoria</taxon>
        <taxon>Bdelloidea</taxon>
        <taxon>Philodinida</taxon>
        <taxon>Philodinidae</taxon>
        <taxon>Didymodactylos</taxon>
    </lineage>
</organism>